<comment type="caution">
    <text evidence="2">The sequence shown here is derived from an EMBL/GenBank/DDBJ whole genome shotgun (WGS) entry which is preliminary data.</text>
</comment>
<dbReference type="EMBL" id="RBZO01000012">
    <property type="protein sequence ID" value="RKQ15698.1"/>
    <property type="molecule type" value="Genomic_DNA"/>
</dbReference>
<dbReference type="AlphaFoldDB" id="A0A494YZL8"/>
<dbReference type="OrthoDB" id="2861902at2"/>
<dbReference type="SUPFAM" id="SSF55729">
    <property type="entry name" value="Acyl-CoA N-acyltransferases (Nat)"/>
    <property type="match status" value="2"/>
</dbReference>
<evidence type="ECO:0000259" key="1">
    <source>
        <dbReference type="PROSITE" id="PS51186"/>
    </source>
</evidence>
<dbReference type="GO" id="GO:0016747">
    <property type="term" value="F:acyltransferase activity, transferring groups other than amino-acyl groups"/>
    <property type="evidence" value="ECO:0007669"/>
    <property type="project" value="InterPro"/>
</dbReference>
<gene>
    <name evidence="2" type="ORF">D8M05_09325</name>
</gene>
<dbReference type="PANTHER" id="PTHR43617">
    <property type="entry name" value="L-AMINO ACID N-ACETYLTRANSFERASE"/>
    <property type="match status" value="1"/>
</dbReference>
<feature type="domain" description="N-acetyltransferase" evidence="1">
    <location>
        <begin position="1"/>
        <end position="168"/>
    </location>
</feature>
<sequence length="316" mass="36677">MQYIAWNIERLEEVVALWNQELGKDFPMRDELLIQNSFYDINVFNAGSLIVVNDHNHVIGFVVTKKWQDDIDVGIGKDMGWIQVLLVDSSYRNQGIGATLLHHAESKLKEHGITRIILGKDAWHYFPGIPTQYEYTKKWFTKHGYKLNGKEFDLDNHYHKENMSIPIKEGVEVSLLNIEEKGQFLNFMHRCFPGRWEYEAKQYFQKGGTGREFVVLKREKQIIGFCRINDSKSPVIAQNVYWAPLYEGELGGIGPLGIDSNERKHGYGLFIVEAAIAYLRNRNIHSILIDWTGLVTFYNKLGFKICNSYDTYEKDV</sequence>
<organism evidence="2 3">
    <name type="scientific">Oceanobacillus bengalensis</name>
    <dbReference type="NCBI Taxonomy" id="1435466"/>
    <lineage>
        <taxon>Bacteria</taxon>
        <taxon>Bacillati</taxon>
        <taxon>Bacillota</taxon>
        <taxon>Bacilli</taxon>
        <taxon>Bacillales</taxon>
        <taxon>Bacillaceae</taxon>
        <taxon>Oceanobacillus</taxon>
    </lineage>
</organism>
<keyword evidence="2" id="KW-0808">Transferase</keyword>
<dbReference type="RefSeq" id="WP_121131070.1">
    <property type="nucleotide sequence ID" value="NZ_JBHUFK010000002.1"/>
</dbReference>
<proteinExistence type="predicted"/>
<keyword evidence="3" id="KW-1185">Reference proteome</keyword>
<protein>
    <submittedName>
        <fullName evidence="2">GNAT family N-acetyltransferase</fullName>
    </submittedName>
</protein>
<dbReference type="Proteomes" id="UP000281813">
    <property type="component" value="Unassembled WGS sequence"/>
</dbReference>
<dbReference type="InterPro" id="IPR016181">
    <property type="entry name" value="Acyl_CoA_acyltransferase"/>
</dbReference>
<feature type="domain" description="N-acetyltransferase" evidence="1">
    <location>
        <begin position="171"/>
        <end position="316"/>
    </location>
</feature>
<accession>A0A494YZL8</accession>
<evidence type="ECO:0000313" key="2">
    <source>
        <dbReference type="EMBL" id="RKQ15698.1"/>
    </source>
</evidence>
<dbReference type="Gene3D" id="3.40.630.30">
    <property type="match status" value="2"/>
</dbReference>
<reference evidence="2 3" key="1">
    <citation type="journal article" date="2015" name="Antonie Van Leeuwenhoek">
        <title>Oceanobacillus bengalensis sp. nov., a bacterium isolated from seawater of the Bay of Bengal.</title>
        <authorList>
            <person name="Yongchang O."/>
            <person name="Xiang W."/>
            <person name="Wang G."/>
        </authorList>
    </citation>
    <scope>NUCLEOTIDE SEQUENCE [LARGE SCALE GENOMIC DNA]</scope>
    <source>
        <strain evidence="2 3">MCCC 1K00260</strain>
    </source>
</reference>
<dbReference type="InterPro" id="IPR000182">
    <property type="entry name" value="GNAT_dom"/>
</dbReference>
<name>A0A494YZL8_9BACI</name>
<dbReference type="PROSITE" id="PS51186">
    <property type="entry name" value="GNAT"/>
    <property type="match status" value="2"/>
</dbReference>
<dbReference type="CDD" id="cd04301">
    <property type="entry name" value="NAT_SF"/>
    <property type="match status" value="2"/>
</dbReference>
<dbReference type="InterPro" id="IPR050276">
    <property type="entry name" value="MshD_Acetyltransferase"/>
</dbReference>
<dbReference type="Pfam" id="PF00583">
    <property type="entry name" value="Acetyltransf_1"/>
    <property type="match status" value="2"/>
</dbReference>
<evidence type="ECO:0000313" key="3">
    <source>
        <dbReference type="Proteomes" id="UP000281813"/>
    </source>
</evidence>